<reference evidence="7" key="1">
    <citation type="submission" date="2019-03" db="EMBL/GenBank/DDBJ databases">
        <title>Lake Tanganyika Metagenome-Assembled Genomes (MAGs).</title>
        <authorList>
            <person name="Tran P."/>
        </authorList>
    </citation>
    <scope>NUCLEOTIDE SEQUENCE</scope>
    <source>
        <strain evidence="7">K_DeepCast_65m_m2_066</strain>
    </source>
</reference>
<evidence type="ECO:0000256" key="4">
    <source>
        <dbReference type="ARBA" id="ARBA00022989"/>
    </source>
</evidence>
<comment type="caution">
    <text evidence="7">The sequence shown here is derived from an EMBL/GenBank/DDBJ whole genome shotgun (WGS) entry which is preliminary data.</text>
</comment>
<dbReference type="InterPro" id="IPR005496">
    <property type="entry name" value="Integral_membrane_TerC"/>
</dbReference>
<dbReference type="PANTHER" id="PTHR30238">
    <property type="entry name" value="MEMBRANE BOUND PREDICTED REDOX MODULATOR"/>
    <property type="match status" value="1"/>
</dbReference>
<protein>
    <submittedName>
        <fullName evidence="7">TerC family protein</fullName>
    </submittedName>
</protein>
<evidence type="ECO:0000256" key="1">
    <source>
        <dbReference type="ARBA" id="ARBA00004141"/>
    </source>
</evidence>
<comment type="subcellular location">
    <subcellularLocation>
        <location evidence="1">Membrane</location>
        <topology evidence="1">Multi-pass membrane protein</topology>
    </subcellularLocation>
</comment>
<dbReference type="Pfam" id="PF03741">
    <property type="entry name" value="TerC"/>
    <property type="match status" value="1"/>
</dbReference>
<evidence type="ECO:0000256" key="3">
    <source>
        <dbReference type="ARBA" id="ARBA00022692"/>
    </source>
</evidence>
<evidence type="ECO:0000256" key="6">
    <source>
        <dbReference type="SAM" id="Phobius"/>
    </source>
</evidence>
<feature type="transmembrane region" description="Helical" evidence="6">
    <location>
        <begin position="38"/>
        <end position="60"/>
    </location>
</feature>
<evidence type="ECO:0000256" key="2">
    <source>
        <dbReference type="ARBA" id="ARBA00007511"/>
    </source>
</evidence>
<dbReference type="GO" id="GO:0016020">
    <property type="term" value="C:membrane"/>
    <property type="evidence" value="ECO:0007669"/>
    <property type="project" value="UniProtKB-SubCell"/>
</dbReference>
<feature type="transmembrane region" description="Helical" evidence="6">
    <location>
        <begin position="256"/>
        <end position="275"/>
    </location>
</feature>
<feature type="transmembrane region" description="Helical" evidence="6">
    <location>
        <begin position="6"/>
        <end position="26"/>
    </location>
</feature>
<evidence type="ECO:0000313" key="7">
    <source>
        <dbReference type="EMBL" id="MBM3226651.1"/>
    </source>
</evidence>
<name>A0A938B4N3_UNCTE</name>
<gene>
    <name evidence="7" type="ORF">FJZ47_23040</name>
</gene>
<feature type="transmembrane region" description="Helical" evidence="6">
    <location>
        <begin position="80"/>
        <end position="99"/>
    </location>
</feature>
<keyword evidence="5 6" id="KW-0472">Membrane</keyword>
<comment type="similarity">
    <text evidence="2">Belongs to the TerC family.</text>
</comment>
<dbReference type="InterPro" id="IPR022369">
    <property type="entry name" value="Integral_membrane_TerC_rswitch"/>
</dbReference>
<evidence type="ECO:0000313" key="8">
    <source>
        <dbReference type="Proteomes" id="UP000712673"/>
    </source>
</evidence>
<keyword evidence="3 6" id="KW-0812">Transmembrane</keyword>
<dbReference type="Proteomes" id="UP000712673">
    <property type="component" value="Unassembled WGS sequence"/>
</dbReference>
<feature type="transmembrane region" description="Helical" evidence="6">
    <location>
        <begin position="281"/>
        <end position="300"/>
    </location>
</feature>
<dbReference type="NCBIfam" id="TIGR03718">
    <property type="entry name" value="R_switched_Alx"/>
    <property type="match status" value="1"/>
</dbReference>
<feature type="transmembrane region" description="Helical" evidence="6">
    <location>
        <begin position="131"/>
        <end position="149"/>
    </location>
</feature>
<feature type="transmembrane region" description="Helical" evidence="6">
    <location>
        <begin position="194"/>
        <end position="218"/>
    </location>
</feature>
<dbReference type="PANTHER" id="PTHR30238:SF0">
    <property type="entry name" value="THYLAKOID MEMBRANE PROTEIN TERC, CHLOROPLASTIC"/>
    <property type="match status" value="1"/>
</dbReference>
<feature type="transmembrane region" description="Helical" evidence="6">
    <location>
        <begin position="224"/>
        <end position="244"/>
    </location>
</feature>
<dbReference type="AlphaFoldDB" id="A0A938B4N3"/>
<organism evidence="7 8">
    <name type="scientific">Tectimicrobiota bacterium</name>
    <dbReference type="NCBI Taxonomy" id="2528274"/>
    <lineage>
        <taxon>Bacteria</taxon>
        <taxon>Pseudomonadati</taxon>
        <taxon>Nitrospinota/Tectimicrobiota group</taxon>
        <taxon>Candidatus Tectimicrobiota</taxon>
    </lineage>
</organism>
<proteinExistence type="inferred from homology"/>
<sequence length="317" mass="35254">MSHQMLLWGGFTVFVLIMLAIDLGLLHRKAHVVNVKEALRWSAVWIALALVFNIGLYFWYGTEPALAFLTGYVLEKSLSVDNLFVFLMIFSYFNVPAAYQHKVLTAGIIGALIMRAVMILVGTTLIQAFHWILYVFGGFLIFTGLKMAFQQHENLHPEQNPIVRLFTRFMPVTTAYHAEKFFVKLDGRHFATPLFLVLLMVEATDVVFALDSIPAVLAVTTDPFIVYTSNVFAILGLRALFFALAGLMGLFHYLRYGLALVLVFIGAKMLIADWYHLPVHWALAVVVGVLGLSVGASLIFPAHTAESVSTANLSPEA</sequence>
<dbReference type="EMBL" id="VGLS01000991">
    <property type="protein sequence ID" value="MBM3226651.1"/>
    <property type="molecule type" value="Genomic_DNA"/>
</dbReference>
<evidence type="ECO:0000256" key="5">
    <source>
        <dbReference type="ARBA" id="ARBA00023136"/>
    </source>
</evidence>
<keyword evidence="4 6" id="KW-1133">Transmembrane helix</keyword>
<accession>A0A938B4N3</accession>
<feature type="transmembrane region" description="Helical" evidence="6">
    <location>
        <begin position="106"/>
        <end position="125"/>
    </location>
</feature>